<evidence type="ECO:0000313" key="1">
    <source>
        <dbReference type="EMBL" id="KKM90993.1"/>
    </source>
</evidence>
<proteinExistence type="predicted"/>
<organism evidence="1">
    <name type="scientific">marine sediment metagenome</name>
    <dbReference type="NCBI Taxonomy" id="412755"/>
    <lineage>
        <taxon>unclassified sequences</taxon>
        <taxon>metagenomes</taxon>
        <taxon>ecological metagenomes</taxon>
    </lineage>
</organism>
<accession>A0A0F9LC31</accession>
<comment type="caution">
    <text evidence="1">The sequence shown here is derived from an EMBL/GenBank/DDBJ whole genome shotgun (WGS) entry which is preliminary data.</text>
</comment>
<name>A0A0F9LC31_9ZZZZ</name>
<protein>
    <submittedName>
        <fullName evidence="1">Uncharacterized protein</fullName>
    </submittedName>
</protein>
<reference evidence="1" key="1">
    <citation type="journal article" date="2015" name="Nature">
        <title>Complex archaea that bridge the gap between prokaryotes and eukaryotes.</title>
        <authorList>
            <person name="Spang A."/>
            <person name="Saw J.H."/>
            <person name="Jorgensen S.L."/>
            <person name="Zaremba-Niedzwiedzka K."/>
            <person name="Martijn J."/>
            <person name="Lind A.E."/>
            <person name="van Eijk R."/>
            <person name="Schleper C."/>
            <person name="Guy L."/>
            <person name="Ettema T.J."/>
        </authorList>
    </citation>
    <scope>NUCLEOTIDE SEQUENCE</scope>
</reference>
<sequence>MKRLRVYLNILLFAIRNPTKLYELKERDVWLKFDPNLRYGLSFKRYEDCKERDFRDLILSAVDSFPPYTPLVIFEAAHDSDKIVGAYWPELAGWGPWNIKYFHEICSGPVPFTDKIPFEARTKHSHIKWVGHVEPGMPIPEVAI</sequence>
<dbReference type="EMBL" id="LAZR01006596">
    <property type="protein sequence ID" value="KKM90993.1"/>
    <property type="molecule type" value="Genomic_DNA"/>
</dbReference>
<dbReference type="AlphaFoldDB" id="A0A0F9LC31"/>
<gene>
    <name evidence="1" type="ORF">LCGC14_1233010</name>
</gene>